<evidence type="ECO:0000256" key="2">
    <source>
        <dbReference type="SAM" id="Phobius"/>
    </source>
</evidence>
<feature type="compositionally biased region" description="Basic and acidic residues" evidence="1">
    <location>
        <begin position="229"/>
        <end position="239"/>
    </location>
</feature>
<dbReference type="Proteomes" id="UP000605568">
    <property type="component" value="Unassembled WGS sequence"/>
</dbReference>
<gene>
    <name evidence="3" type="ORF">GCM10017774_77610</name>
</gene>
<keyword evidence="4" id="KW-1185">Reference proteome</keyword>
<feature type="compositionally biased region" description="Low complexity" evidence="1">
    <location>
        <begin position="255"/>
        <end position="266"/>
    </location>
</feature>
<accession>A0ABQ3MUA9</accession>
<feature type="transmembrane region" description="Helical" evidence="2">
    <location>
        <begin position="53"/>
        <end position="72"/>
    </location>
</feature>
<protein>
    <recommendedName>
        <fullName evidence="5">DUF2637 domain-containing protein</fullName>
    </recommendedName>
</protein>
<keyword evidence="2" id="KW-0812">Transmembrane</keyword>
<evidence type="ECO:0000313" key="4">
    <source>
        <dbReference type="Proteomes" id="UP000605568"/>
    </source>
</evidence>
<proteinExistence type="predicted"/>
<evidence type="ECO:0000256" key="1">
    <source>
        <dbReference type="SAM" id="MobiDB-lite"/>
    </source>
</evidence>
<dbReference type="RefSeq" id="WP_191304398.1">
    <property type="nucleotide sequence ID" value="NZ_BNAR01000018.1"/>
</dbReference>
<keyword evidence="2" id="KW-0472">Membrane</keyword>
<feature type="transmembrane region" description="Helical" evidence="2">
    <location>
        <begin position="81"/>
        <end position="99"/>
    </location>
</feature>
<feature type="transmembrane region" description="Helical" evidence="2">
    <location>
        <begin position="131"/>
        <end position="158"/>
    </location>
</feature>
<comment type="caution">
    <text evidence="3">The sequence shown here is derived from an EMBL/GenBank/DDBJ whole genome shotgun (WGS) entry which is preliminary data.</text>
</comment>
<sequence>MTTPAATAEPTPGWMVAVLGASLLPLAAAAFVLSFEQLWPVMLLGGWSTSTAWLGPVMLDVTAAAGAVMHVVSTDRGAKNWGLGLLLGATLLSIAGNLAGHNIATAPGGATRAQLPPDMAGWSLPDSWQPVVLALSIAAPTFVAVLVHAFGAVLKAWLSTRPATRSDSVESIEDPTVTRLDPTESAPSDPPPTADPTRPDHLDRPDPVADTRPIAPTRLTPDPTADLRQSAESDTRPDQTDAPDQLRPADPTDDPTPAAADSAPQPTDRPDRPVAQPTSRPAPDPTESDDPTRPTDSAAPTDRAPAATYSPDSDLADLIARARRLVESGEIRLTADAIRPALGVGQAKAREIRDALKDEQRHGLRAVS</sequence>
<evidence type="ECO:0008006" key="5">
    <source>
        <dbReference type="Google" id="ProtNLM"/>
    </source>
</evidence>
<evidence type="ECO:0000313" key="3">
    <source>
        <dbReference type="EMBL" id="GHH57677.1"/>
    </source>
</evidence>
<organism evidence="3 4">
    <name type="scientific">Lentzea cavernae</name>
    <dbReference type="NCBI Taxonomy" id="2020703"/>
    <lineage>
        <taxon>Bacteria</taxon>
        <taxon>Bacillati</taxon>
        <taxon>Actinomycetota</taxon>
        <taxon>Actinomycetes</taxon>
        <taxon>Pseudonocardiales</taxon>
        <taxon>Pseudonocardiaceae</taxon>
        <taxon>Lentzea</taxon>
    </lineage>
</organism>
<feature type="transmembrane region" description="Helical" evidence="2">
    <location>
        <begin position="12"/>
        <end position="33"/>
    </location>
</feature>
<dbReference type="EMBL" id="BNAR01000018">
    <property type="protein sequence ID" value="GHH57677.1"/>
    <property type="molecule type" value="Genomic_DNA"/>
</dbReference>
<feature type="compositionally biased region" description="Basic and acidic residues" evidence="1">
    <location>
        <begin position="197"/>
        <end position="209"/>
    </location>
</feature>
<reference evidence="4" key="1">
    <citation type="journal article" date="2019" name="Int. J. Syst. Evol. Microbiol.">
        <title>The Global Catalogue of Microorganisms (GCM) 10K type strain sequencing project: providing services to taxonomists for standard genome sequencing and annotation.</title>
        <authorList>
            <consortium name="The Broad Institute Genomics Platform"/>
            <consortium name="The Broad Institute Genome Sequencing Center for Infectious Disease"/>
            <person name="Wu L."/>
            <person name="Ma J."/>
        </authorList>
    </citation>
    <scope>NUCLEOTIDE SEQUENCE [LARGE SCALE GENOMIC DNA]</scope>
    <source>
        <strain evidence="4">CGMCC 4.7367</strain>
    </source>
</reference>
<keyword evidence="2" id="KW-1133">Transmembrane helix</keyword>
<feature type="region of interest" description="Disordered" evidence="1">
    <location>
        <begin position="163"/>
        <end position="315"/>
    </location>
</feature>
<name>A0ABQ3MUA9_9PSEU</name>